<name>A0A4C2A978_EUMVA</name>
<dbReference type="AlphaFoldDB" id="A0A4C2A978"/>
<proteinExistence type="predicted"/>
<reference evidence="1 2" key="1">
    <citation type="journal article" date="2019" name="Commun. Biol.">
        <title>The bagworm genome reveals a unique fibroin gene that provides high tensile strength.</title>
        <authorList>
            <person name="Kono N."/>
            <person name="Nakamura H."/>
            <person name="Ohtoshi R."/>
            <person name="Tomita M."/>
            <person name="Numata K."/>
            <person name="Arakawa K."/>
        </authorList>
    </citation>
    <scope>NUCLEOTIDE SEQUENCE [LARGE SCALE GENOMIC DNA]</scope>
</reference>
<accession>A0A4C2A978</accession>
<evidence type="ECO:0000313" key="1">
    <source>
        <dbReference type="EMBL" id="GBP95744.1"/>
    </source>
</evidence>
<sequence>MRAVRGHVTRRRHPRVSSGRIRTRDLIENLKDGGRVDRLRGVGEKVISPLLLSRGENVCLLLLFSLRGAWRLRECACAFVLQPATRIHEW</sequence>
<protein>
    <submittedName>
        <fullName evidence="1">Uncharacterized protein</fullName>
    </submittedName>
</protein>
<gene>
    <name evidence="1" type="ORF">EVAR_71197_1</name>
</gene>
<evidence type="ECO:0000313" key="2">
    <source>
        <dbReference type="Proteomes" id="UP000299102"/>
    </source>
</evidence>
<dbReference type="Proteomes" id="UP000299102">
    <property type="component" value="Unassembled WGS sequence"/>
</dbReference>
<dbReference type="EMBL" id="BGZK01002674">
    <property type="protein sequence ID" value="GBP95744.1"/>
    <property type="molecule type" value="Genomic_DNA"/>
</dbReference>
<keyword evidence="2" id="KW-1185">Reference proteome</keyword>
<organism evidence="1 2">
    <name type="scientific">Eumeta variegata</name>
    <name type="common">Bagworm moth</name>
    <name type="synonym">Eumeta japonica</name>
    <dbReference type="NCBI Taxonomy" id="151549"/>
    <lineage>
        <taxon>Eukaryota</taxon>
        <taxon>Metazoa</taxon>
        <taxon>Ecdysozoa</taxon>
        <taxon>Arthropoda</taxon>
        <taxon>Hexapoda</taxon>
        <taxon>Insecta</taxon>
        <taxon>Pterygota</taxon>
        <taxon>Neoptera</taxon>
        <taxon>Endopterygota</taxon>
        <taxon>Lepidoptera</taxon>
        <taxon>Glossata</taxon>
        <taxon>Ditrysia</taxon>
        <taxon>Tineoidea</taxon>
        <taxon>Psychidae</taxon>
        <taxon>Oiketicinae</taxon>
        <taxon>Eumeta</taxon>
    </lineage>
</organism>
<comment type="caution">
    <text evidence="1">The sequence shown here is derived from an EMBL/GenBank/DDBJ whole genome shotgun (WGS) entry which is preliminary data.</text>
</comment>